<accession>A0ABU7KG20</accession>
<feature type="domain" description="GH16" evidence="4">
    <location>
        <begin position="33"/>
        <end position="286"/>
    </location>
</feature>
<evidence type="ECO:0000256" key="1">
    <source>
        <dbReference type="ARBA" id="ARBA00006865"/>
    </source>
</evidence>
<protein>
    <submittedName>
        <fullName evidence="5">Glycoside hydrolase family 16 protein</fullName>
    </submittedName>
</protein>
<dbReference type="GO" id="GO:0016787">
    <property type="term" value="F:hydrolase activity"/>
    <property type="evidence" value="ECO:0007669"/>
    <property type="project" value="UniProtKB-KW"/>
</dbReference>
<evidence type="ECO:0000256" key="3">
    <source>
        <dbReference type="SAM" id="SignalP"/>
    </source>
</evidence>
<comment type="similarity">
    <text evidence="1">Belongs to the glycosyl hydrolase 16 family.</text>
</comment>
<sequence length="286" mass="31034">MRTERPHRRFLAPVATAALTLLALLSPGAASAATAPASATPASDTVGAQALVWSDEFNGSAGSAPNPANWNHETGNHGWGNNELQNYTNSRNNSALDGNGNLVITARQEANGSYTSARMTTKNKVQPQYGRIEARIQIPRGQGIWPAFWMLGGNFPGTPWPNSGEIDIMENIGREPHLVHGSLHGPGYSGGNPLTGSYMHPQGWSFADTFHTFAVDWRPGSITWSVNGNAYQTYTSADTRGNPWVYNQQFFMILNVAVGGNWPGYPDGSTQLPQRMVVDYVRVYSL</sequence>
<comment type="caution">
    <text evidence="5">The sequence shown here is derived from an EMBL/GenBank/DDBJ whole genome shotgun (WGS) entry which is preliminary data.</text>
</comment>
<dbReference type="PANTHER" id="PTHR10963">
    <property type="entry name" value="GLYCOSYL HYDROLASE-RELATED"/>
    <property type="match status" value="1"/>
</dbReference>
<keyword evidence="5" id="KW-0378">Hydrolase</keyword>
<organism evidence="5 6">
    <name type="scientific">Nocardiopsis codii</name>
    <dbReference type="NCBI Taxonomy" id="3065942"/>
    <lineage>
        <taxon>Bacteria</taxon>
        <taxon>Bacillati</taxon>
        <taxon>Actinomycetota</taxon>
        <taxon>Actinomycetes</taxon>
        <taxon>Streptosporangiales</taxon>
        <taxon>Nocardiopsidaceae</taxon>
        <taxon>Nocardiopsis</taxon>
    </lineage>
</organism>
<dbReference type="SUPFAM" id="SSF49899">
    <property type="entry name" value="Concanavalin A-like lectins/glucanases"/>
    <property type="match status" value="1"/>
</dbReference>
<evidence type="ECO:0000256" key="2">
    <source>
        <dbReference type="SAM" id="MobiDB-lite"/>
    </source>
</evidence>
<proteinExistence type="inferred from homology"/>
<evidence type="ECO:0000313" key="5">
    <source>
        <dbReference type="EMBL" id="MEE2040957.1"/>
    </source>
</evidence>
<feature type="compositionally biased region" description="Polar residues" evidence="2">
    <location>
        <begin position="60"/>
        <end position="73"/>
    </location>
</feature>
<dbReference type="RefSeq" id="WP_330094721.1">
    <property type="nucleotide sequence ID" value="NZ_JAUZMY010000038.1"/>
</dbReference>
<dbReference type="InterPro" id="IPR013320">
    <property type="entry name" value="ConA-like_dom_sf"/>
</dbReference>
<gene>
    <name evidence="5" type="ORF">Q8791_27420</name>
</gene>
<reference evidence="5 6" key="1">
    <citation type="submission" date="2023-08" db="EMBL/GenBank/DDBJ databases">
        <authorList>
            <person name="Girao M."/>
            <person name="Carvalho M.F."/>
        </authorList>
    </citation>
    <scope>NUCLEOTIDE SEQUENCE [LARGE SCALE GENOMIC DNA]</scope>
    <source>
        <strain evidence="5 6">CT-R113</strain>
    </source>
</reference>
<name>A0ABU7KG20_9ACTN</name>
<dbReference type="InterPro" id="IPR050546">
    <property type="entry name" value="Glycosyl_Hydrlase_16"/>
</dbReference>
<keyword evidence="3" id="KW-0732">Signal</keyword>
<dbReference type="Proteomes" id="UP001356095">
    <property type="component" value="Unassembled WGS sequence"/>
</dbReference>
<dbReference type="InterPro" id="IPR000757">
    <property type="entry name" value="Beta-glucanase-like"/>
</dbReference>
<dbReference type="CDD" id="cd08023">
    <property type="entry name" value="GH16_laminarinase_like"/>
    <property type="match status" value="1"/>
</dbReference>
<dbReference type="PANTHER" id="PTHR10963:SF55">
    <property type="entry name" value="GLYCOSIDE HYDROLASE FAMILY 16 PROTEIN"/>
    <property type="match status" value="1"/>
</dbReference>
<evidence type="ECO:0000259" key="4">
    <source>
        <dbReference type="PROSITE" id="PS51762"/>
    </source>
</evidence>
<dbReference type="EMBL" id="JAUZMY010000038">
    <property type="protein sequence ID" value="MEE2040957.1"/>
    <property type="molecule type" value="Genomic_DNA"/>
</dbReference>
<feature type="chain" id="PRO_5046316474" evidence="3">
    <location>
        <begin position="33"/>
        <end position="286"/>
    </location>
</feature>
<dbReference type="Pfam" id="PF00722">
    <property type="entry name" value="Glyco_hydro_16"/>
    <property type="match status" value="1"/>
</dbReference>
<dbReference type="PROSITE" id="PS51762">
    <property type="entry name" value="GH16_2"/>
    <property type="match status" value="1"/>
</dbReference>
<feature type="region of interest" description="Disordered" evidence="2">
    <location>
        <begin position="57"/>
        <end position="93"/>
    </location>
</feature>
<dbReference type="Gene3D" id="2.60.120.200">
    <property type="match status" value="1"/>
</dbReference>
<feature type="signal peptide" evidence="3">
    <location>
        <begin position="1"/>
        <end position="32"/>
    </location>
</feature>
<feature type="compositionally biased region" description="Polar residues" evidence="2">
    <location>
        <begin position="82"/>
        <end position="93"/>
    </location>
</feature>
<evidence type="ECO:0000313" key="6">
    <source>
        <dbReference type="Proteomes" id="UP001356095"/>
    </source>
</evidence>
<keyword evidence="6" id="KW-1185">Reference proteome</keyword>